<reference evidence="2" key="1">
    <citation type="journal article" date="2022" name="Mol. Ecol. Resour.">
        <title>The genomes of chicory, endive, great burdock and yacon provide insights into Asteraceae palaeo-polyploidization history and plant inulin production.</title>
        <authorList>
            <person name="Fan W."/>
            <person name="Wang S."/>
            <person name="Wang H."/>
            <person name="Wang A."/>
            <person name="Jiang F."/>
            <person name="Liu H."/>
            <person name="Zhao H."/>
            <person name="Xu D."/>
            <person name="Zhang Y."/>
        </authorList>
    </citation>
    <scope>NUCLEOTIDE SEQUENCE [LARGE SCALE GENOMIC DNA]</scope>
    <source>
        <strain evidence="2">cv. Punajuju</strain>
    </source>
</reference>
<reference evidence="1 2" key="2">
    <citation type="journal article" date="2022" name="Mol. Ecol. Resour.">
        <title>The genomes of chicory, endive, great burdock and yacon provide insights into Asteraceae paleo-polyploidization history and plant inulin production.</title>
        <authorList>
            <person name="Fan W."/>
            <person name="Wang S."/>
            <person name="Wang H."/>
            <person name="Wang A."/>
            <person name="Jiang F."/>
            <person name="Liu H."/>
            <person name="Zhao H."/>
            <person name="Xu D."/>
            <person name="Zhang Y."/>
        </authorList>
    </citation>
    <scope>NUCLEOTIDE SEQUENCE [LARGE SCALE GENOMIC DNA]</scope>
    <source>
        <strain evidence="2">cv. Punajuju</strain>
        <tissue evidence="1">Leaves</tissue>
    </source>
</reference>
<organism evidence="1 2">
    <name type="scientific">Cichorium intybus</name>
    <name type="common">Chicory</name>
    <dbReference type="NCBI Taxonomy" id="13427"/>
    <lineage>
        <taxon>Eukaryota</taxon>
        <taxon>Viridiplantae</taxon>
        <taxon>Streptophyta</taxon>
        <taxon>Embryophyta</taxon>
        <taxon>Tracheophyta</taxon>
        <taxon>Spermatophyta</taxon>
        <taxon>Magnoliopsida</taxon>
        <taxon>eudicotyledons</taxon>
        <taxon>Gunneridae</taxon>
        <taxon>Pentapetalae</taxon>
        <taxon>asterids</taxon>
        <taxon>campanulids</taxon>
        <taxon>Asterales</taxon>
        <taxon>Asteraceae</taxon>
        <taxon>Cichorioideae</taxon>
        <taxon>Cichorieae</taxon>
        <taxon>Cichoriinae</taxon>
        <taxon>Cichorium</taxon>
    </lineage>
</organism>
<keyword evidence="2" id="KW-1185">Reference proteome</keyword>
<dbReference type="Proteomes" id="UP001055811">
    <property type="component" value="Linkage Group LG03"/>
</dbReference>
<sequence length="90" mass="10407">MLLHRLRVCDPWFPVIPDRKHPFDFRAWKQRCGGICWGFSFVTVVDAYALIGDVSGLAEKIQSFFMQEVISETHSVLKNIVLEVLLRECP</sequence>
<protein>
    <submittedName>
        <fullName evidence="1">Uncharacterized protein</fullName>
    </submittedName>
</protein>
<name>A0ACB9F126_CICIN</name>
<dbReference type="EMBL" id="CM042011">
    <property type="protein sequence ID" value="KAI3764661.1"/>
    <property type="molecule type" value="Genomic_DNA"/>
</dbReference>
<evidence type="ECO:0000313" key="1">
    <source>
        <dbReference type="EMBL" id="KAI3764661.1"/>
    </source>
</evidence>
<proteinExistence type="predicted"/>
<accession>A0ACB9F126</accession>
<evidence type="ECO:0000313" key="2">
    <source>
        <dbReference type="Proteomes" id="UP001055811"/>
    </source>
</evidence>
<comment type="caution">
    <text evidence="1">The sequence shown here is derived from an EMBL/GenBank/DDBJ whole genome shotgun (WGS) entry which is preliminary data.</text>
</comment>
<gene>
    <name evidence="1" type="ORF">L2E82_14672</name>
</gene>